<dbReference type="CDD" id="cd15848">
    <property type="entry name" value="SNARE_syntaxin1-like"/>
    <property type="match status" value="1"/>
</dbReference>
<evidence type="ECO:0000256" key="3">
    <source>
        <dbReference type="ARBA" id="ARBA00022448"/>
    </source>
</evidence>
<dbReference type="PANTHER" id="PTHR19957:SF307">
    <property type="entry name" value="PROTEIN SSO1-RELATED"/>
    <property type="match status" value="1"/>
</dbReference>
<proteinExistence type="inferred from homology"/>
<dbReference type="SUPFAM" id="SSF47661">
    <property type="entry name" value="t-snare proteins"/>
    <property type="match status" value="1"/>
</dbReference>
<evidence type="ECO:0000256" key="1">
    <source>
        <dbReference type="ARBA" id="ARBA00004521"/>
    </source>
</evidence>
<dbReference type="InterPro" id="IPR006011">
    <property type="entry name" value="Syntaxin_N"/>
</dbReference>
<organism evidence="11 12">
    <name type="scientific">Colocasia esculenta</name>
    <name type="common">Wild taro</name>
    <name type="synonym">Arum esculentum</name>
    <dbReference type="NCBI Taxonomy" id="4460"/>
    <lineage>
        <taxon>Eukaryota</taxon>
        <taxon>Viridiplantae</taxon>
        <taxon>Streptophyta</taxon>
        <taxon>Embryophyta</taxon>
        <taxon>Tracheophyta</taxon>
        <taxon>Spermatophyta</taxon>
        <taxon>Magnoliopsida</taxon>
        <taxon>Liliopsida</taxon>
        <taxon>Araceae</taxon>
        <taxon>Aroideae</taxon>
        <taxon>Colocasieae</taxon>
        <taxon>Colocasia</taxon>
    </lineage>
</organism>
<comment type="caution">
    <text evidence="11">The sequence shown here is derived from an EMBL/GenBank/DDBJ whole genome shotgun (WGS) entry which is preliminary data.</text>
</comment>
<evidence type="ECO:0000313" key="12">
    <source>
        <dbReference type="Proteomes" id="UP000652761"/>
    </source>
</evidence>
<evidence type="ECO:0000259" key="10">
    <source>
        <dbReference type="PROSITE" id="PS50192"/>
    </source>
</evidence>
<dbReference type="Gene3D" id="1.20.5.110">
    <property type="match status" value="1"/>
</dbReference>
<dbReference type="GO" id="GO:0006886">
    <property type="term" value="P:intracellular protein transport"/>
    <property type="evidence" value="ECO:0007669"/>
    <property type="project" value="InterPro"/>
</dbReference>
<keyword evidence="3" id="KW-0813">Transport</keyword>
<dbReference type="OrthoDB" id="10255013at2759"/>
<dbReference type="GO" id="GO:0005484">
    <property type="term" value="F:SNAP receptor activity"/>
    <property type="evidence" value="ECO:0007669"/>
    <property type="project" value="InterPro"/>
</dbReference>
<sequence>MACRLFCCRFVTFLGLLGYFFFLLLLLSLPLLLLLQVVEAAARTEGFAICGGVAVIVGGPRRRYISAHTKGVGFFLCVACGGRKVHSASSLAGARRQLRCALLAWCRRRRRPSPQQSPLRGLTQIAGVFLIFFGICRNEQPSDVFFFTCSSFMSLHYSLSRDSFELPRGQPSRDGDIEMGTQPQMNSAELGLESFFKQVQDIEKQVDKLAKLLKKLQDANEESKAVTKASAMKAIRQRMEKDIDEVGKIARIAKTKLEELDKDHLKPNCLRTVYEQFPLHGDLAFSNLQIKCIPWLQLTVIISESASQLIKFLSLQTESRQQTKTRLWKGIRRRSFKNCYYCCTQEEVEGENVRVPGDTPTLREAIHQEYREVVERRVFTVTGNRADEENIWLMLILQTIDQLIETGDSEQIFQKAIQEQGRGQVMDTLAEIQERHDTVKEIERKLLELQQIFLDMSVLVEAQGDMLNNIESQVSSAVDHVQQGTTALQKAKRLQKNSRKWMCIAIIILLIIVAIIVVAVIKPWSSSKGA</sequence>
<reference evidence="11" key="1">
    <citation type="submission" date="2017-07" db="EMBL/GenBank/DDBJ databases">
        <title>Taro Niue Genome Assembly and Annotation.</title>
        <authorList>
            <person name="Atibalentja N."/>
            <person name="Keating K."/>
            <person name="Fields C.J."/>
        </authorList>
    </citation>
    <scope>NUCLEOTIDE SEQUENCE</scope>
    <source>
        <strain evidence="11">Niue_2</strain>
        <tissue evidence="11">Leaf</tissue>
    </source>
</reference>
<keyword evidence="12" id="KW-1185">Reference proteome</keyword>
<dbReference type="PANTHER" id="PTHR19957">
    <property type="entry name" value="SYNTAXIN"/>
    <property type="match status" value="1"/>
</dbReference>
<dbReference type="EMBL" id="NMUH01002620">
    <property type="protein sequence ID" value="MQM01102.1"/>
    <property type="molecule type" value="Genomic_DNA"/>
</dbReference>
<dbReference type="GO" id="GO:0048278">
    <property type="term" value="P:vesicle docking"/>
    <property type="evidence" value="ECO:0007669"/>
    <property type="project" value="TreeGrafter"/>
</dbReference>
<dbReference type="InterPro" id="IPR010989">
    <property type="entry name" value="SNARE"/>
</dbReference>
<evidence type="ECO:0000256" key="7">
    <source>
        <dbReference type="ARBA" id="ARBA00023136"/>
    </source>
</evidence>
<keyword evidence="7 9" id="KW-0472">Membrane</keyword>
<dbReference type="SMART" id="SM00397">
    <property type="entry name" value="t_SNARE"/>
    <property type="match status" value="1"/>
</dbReference>
<feature type="transmembrane region" description="Helical" evidence="9">
    <location>
        <begin position="40"/>
        <end position="60"/>
    </location>
</feature>
<evidence type="ECO:0000256" key="4">
    <source>
        <dbReference type="ARBA" id="ARBA00022692"/>
    </source>
</evidence>
<dbReference type="Gene3D" id="1.20.58.70">
    <property type="match status" value="1"/>
</dbReference>
<accession>A0A843VUX9</accession>
<dbReference type="Pfam" id="PF00804">
    <property type="entry name" value="Syntaxin"/>
    <property type="match status" value="2"/>
</dbReference>
<keyword evidence="6 9" id="KW-1133">Transmembrane helix</keyword>
<feature type="domain" description="T-SNARE coiled-coil homology" evidence="10">
    <location>
        <begin position="429"/>
        <end position="491"/>
    </location>
</feature>
<name>A0A843VUX9_COLES</name>
<dbReference type="InterPro" id="IPR006012">
    <property type="entry name" value="Syntaxin/epimorphin_CS"/>
</dbReference>
<evidence type="ECO:0000256" key="2">
    <source>
        <dbReference type="ARBA" id="ARBA00009063"/>
    </source>
</evidence>
<dbReference type="FunFam" id="1.20.5.110:FF:000008">
    <property type="entry name" value="Syntaxin 132"/>
    <property type="match status" value="1"/>
</dbReference>
<keyword evidence="8" id="KW-0175">Coiled coil</keyword>
<feature type="transmembrane region" description="Helical" evidence="9">
    <location>
        <begin position="501"/>
        <end position="521"/>
    </location>
</feature>
<dbReference type="Proteomes" id="UP000652761">
    <property type="component" value="Unassembled WGS sequence"/>
</dbReference>
<dbReference type="Pfam" id="PF05739">
    <property type="entry name" value="SNARE"/>
    <property type="match status" value="1"/>
</dbReference>
<evidence type="ECO:0000256" key="9">
    <source>
        <dbReference type="SAM" id="Phobius"/>
    </source>
</evidence>
<dbReference type="PROSITE" id="PS50192">
    <property type="entry name" value="T_SNARE"/>
    <property type="match status" value="1"/>
</dbReference>
<dbReference type="InterPro" id="IPR000727">
    <property type="entry name" value="T_SNARE_dom"/>
</dbReference>
<evidence type="ECO:0000256" key="8">
    <source>
        <dbReference type="SAM" id="Coils"/>
    </source>
</evidence>
<keyword evidence="5" id="KW-0653">Protein transport</keyword>
<protein>
    <recommendedName>
        <fullName evidence="10">t-SNARE coiled-coil homology domain-containing protein</fullName>
    </recommendedName>
</protein>
<dbReference type="PROSITE" id="PS00914">
    <property type="entry name" value="SYNTAXIN"/>
    <property type="match status" value="1"/>
</dbReference>
<dbReference type="AlphaFoldDB" id="A0A843VUX9"/>
<dbReference type="GO" id="GO:0006887">
    <property type="term" value="P:exocytosis"/>
    <property type="evidence" value="ECO:0007669"/>
    <property type="project" value="TreeGrafter"/>
</dbReference>
<evidence type="ECO:0000256" key="5">
    <source>
        <dbReference type="ARBA" id="ARBA00022927"/>
    </source>
</evidence>
<feature type="transmembrane region" description="Helical" evidence="9">
    <location>
        <begin position="12"/>
        <end position="34"/>
    </location>
</feature>
<comment type="similarity">
    <text evidence="2">Belongs to the syntaxin family.</text>
</comment>
<keyword evidence="4 9" id="KW-0812">Transmembrane</keyword>
<evidence type="ECO:0000313" key="11">
    <source>
        <dbReference type="EMBL" id="MQM01102.1"/>
    </source>
</evidence>
<feature type="coiled-coil region" evidence="8">
    <location>
        <begin position="192"/>
        <end position="229"/>
    </location>
</feature>
<comment type="subcellular location">
    <subcellularLocation>
        <location evidence="1">Cell membrane</location>
        <topology evidence="1">Single-pass type IV membrane protein</topology>
    </subcellularLocation>
</comment>
<dbReference type="GO" id="GO:0031201">
    <property type="term" value="C:SNARE complex"/>
    <property type="evidence" value="ECO:0007669"/>
    <property type="project" value="TreeGrafter"/>
</dbReference>
<dbReference type="GO" id="GO:0000149">
    <property type="term" value="F:SNARE binding"/>
    <property type="evidence" value="ECO:0007669"/>
    <property type="project" value="TreeGrafter"/>
</dbReference>
<evidence type="ECO:0000256" key="6">
    <source>
        <dbReference type="ARBA" id="ARBA00022989"/>
    </source>
</evidence>
<dbReference type="GO" id="GO:0012505">
    <property type="term" value="C:endomembrane system"/>
    <property type="evidence" value="ECO:0007669"/>
    <property type="project" value="TreeGrafter"/>
</dbReference>
<dbReference type="InterPro" id="IPR045242">
    <property type="entry name" value="Syntaxin"/>
</dbReference>
<gene>
    <name evidence="11" type="ORF">Taro_033848</name>
</gene>
<dbReference type="GO" id="GO:0006906">
    <property type="term" value="P:vesicle fusion"/>
    <property type="evidence" value="ECO:0007669"/>
    <property type="project" value="TreeGrafter"/>
</dbReference>
<dbReference type="GO" id="GO:0005886">
    <property type="term" value="C:plasma membrane"/>
    <property type="evidence" value="ECO:0007669"/>
    <property type="project" value="UniProtKB-SubCell"/>
</dbReference>